<comment type="catalytic activity">
    <reaction evidence="5">
        <text>L-methionyl-[protein] + a quinone + H2O = L-methionyl-(R)-S-oxide-[protein] + a quinol</text>
        <dbReference type="Rhea" id="RHEA:51296"/>
        <dbReference type="Rhea" id="RHEA-COMP:12313"/>
        <dbReference type="Rhea" id="RHEA-COMP:12314"/>
        <dbReference type="ChEBI" id="CHEBI:15377"/>
        <dbReference type="ChEBI" id="CHEBI:16044"/>
        <dbReference type="ChEBI" id="CHEBI:24646"/>
        <dbReference type="ChEBI" id="CHEBI:45764"/>
        <dbReference type="ChEBI" id="CHEBI:132124"/>
    </reaction>
</comment>
<feature type="binding site" evidence="5">
    <location>
        <begin position="250"/>
        <end position="252"/>
    </location>
    <ligand>
        <name>Mo-molybdopterin</name>
        <dbReference type="ChEBI" id="CHEBI:71302"/>
    </ligand>
</feature>
<dbReference type="EC" id="1.8.5.-" evidence="5"/>
<feature type="domain" description="Oxidoreductase molybdopterin-binding" evidence="6">
    <location>
        <begin position="107"/>
        <end position="268"/>
    </location>
</feature>
<comment type="caution">
    <text evidence="7">The sequence shown here is derived from an EMBL/GenBank/DDBJ whole genome shotgun (WGS) entry which is preliminary data.</text>
</comment>
<evidence type="ECO:0000256" key="3">
    <source>
        <dbReference type="ARBA" id="ARBA00022729"/>
    </source>
</evidence>
<keyword evidence="1 5" id="KW-0500">Molybdenum</keyword>
<evidence type="ECO:0000256" key="2">
    <source>
        <dbReference type="ARBA" id="ARBA00022723"/>
    </source>
</evidence>
<dbReference type="InterPro" id="IPR000572">
    <property type="entry name" value="OxRdtase_Mopterin-bd_dom"/>
</dbReference>
<dbReference type="HAMAP" id="MF_01206">
    <property type="entry name" value="MsrP"/>
    <property type="match status" value="1"/>
</dbReference>
<reference evidence="7 8" key="2">
    <citation type="submission" date="2023-12" db="EMBL/GenBank/DDBJ databases">
        <authorList>
            <consortium name="Cladostephus spongiosus"/>
            <person name="Lorente B."/>
            <person name="Cabral C."/>
            <person name="Frias J."/>
            <person name="Faria J."/>
            <person name="Toubarro D."/>
        </authorList>
    </citation>
    <scope>NUCLEOTIDE SEQUENCE [LARGE SCALE GENOMIC DNA]</scope>
    <source>
        <strain evidence="7 8">ZMCS4</strain>
    </source>
</reference>
<sequence>MWLKFKRDWEEPESAVTPEALFKQRRNIIKGFGVASAASLLPSAGHAASWFGSDDEEPTALVRRALDKTDVPPLHNDALTPEAKATTHNNFYEFGTAKDDPVKNSRQFNPNPWSFTIDGLVEKPVTLDLDDVMAKMALEQRIYRLRCVEAWSMVIPWVGFSLSDLLKQVKPLSSARYVAFETLYDPEQMPGQKSRFVGGGIDYPYVEGLRLDEAMNPLSFMAVGMYGKTLPAQNGAPLRLVVPWKYGFKSIKSIVRIRFTDVEPPTTWNILSPHEYGFYANVNPKVDHPRWSQASERRIDDAGLLGRKRLDTEMFNGYGEQVAHLYKNMDLTRYF</sequence>
<comment type="subunit">
    <text evidence="5">Heterodimer of a catalytic subunit (MsrP) and a heme-binding subunit (MsrQ).</text>
</comment>
<evidence type="ECO:0000256" key="4">
    <source>
        <dbReference type="ARBA" id="ARBA00023002"/>
    </source>
</evidence>
<feature type="binding site" evidence="5">
    <location>
        <position position="234"/>
    </location>
    <ligand>
        <name>Mo-molybdopterin</name>
        <dbReference type="ChEBI" id="CHEBI:71302"/>
    </ligand>
</feature>
<dbReference type="InterPro" id="IPR022867">
    <property type="entry name" value="MsrP"/>
</dbReference>
<name>A0ABU7FZI9_9ALTE</name>
<keyword evidence="2 5" id="KW-0479">Metal-binding</keyword>
<feature type="binding site" evidence="5">
    <location>
        <begin position="92"/>
        <end position="93"/>
    </location>
    <ligand>
        <name>Mo-molybdopterin</name>
        <dbReference type="ChEBI" id="CHEBI:71302"/>
    </ligand>
</feature>
<organism evidence="7 8">
    <name type="scientific">Agarivorans aestuarii</name>
    <dbReference type="NCBI Taxonomy" id="1563703"/>
    <lineage>
        <taxon>Bacteria</taxon>
        <taxon>Pseudomonadati</taxon>
        <taxon>Pseudomonadota</taxon>
        <taxon>Gammaproteobacteria</taxon>
        <taxon>Alteromonadales</taxon>
        <taxon>Alteromonadaceae</taxon>
        <taxon>Agarivorans</taxon>
    </lineage>
</organism>
<evidence type="ECO:0000313" key="8">
    <source>
        <dbReference type="Proteomes" id="UP001310248"/>
    </source>
</evidence>
<protein>
    <recommendedName>
        <fullName evidence="5">Protein-methionine-sulfoxide reductase catalytic subunit MsrP</fullName>
        <ecNumber evidence="5">1.8.5.-</ecNumber>
    </recommendedName>
</protein>
<proteinExistence type="inferred from homology"/>
<feature type="binding site" evidence="5">
    <location>
        <position position="147"/>
    </location>
    <ligand>
        <name>Mo-molybdopterin</name>
        <dbReference type="ChEBI" id="CHEBI:71302"/>
    </ligand>
    <ligandPart>
        <name>Mo</name>
        <dbReference type="ChEBI" id="CHEBI:28685"/>
    </ligandPart>
</feature>
<accession>A0ABU7FZI9</accession>
<dbReference type="Gene3D" id="3.90.420.10">
    <property type="entry name" value="Oxidoreductase, molybdopterin-binding domain"/>
    <property type="match status" value="1"/>
</dbReference>
<dbReference type="InterPro" id="IPR036374">
    <property type="entry name" value="OxRdtase_Mopterin-bd_sf"/>
</dbReference>
<dbReference type="EMBL" id="JAYDYW010000004">
    <property type="protein sequence ID" value="MEE1672591.1"/>
    <property type="molecule type" value="Genomic_DNA"/>
</dbReference>
<feature type="binding site" evidence="5">
    <location>
        <position position="89"/>
    </location>
    <ligand>
        <name>Mo-molybdopterin</name>
        <dbReference type="ChEBI" id="CHEBI:71302"/>
    </ligand>
</feature>
<gene>
    <name evidence="5 7" type="primary">msrP</name>
    <name evidence="7" type="ORF">SNR37_001993</name>
</gene>
<reference evidence="8" key="1">
    <citation type="submission" date="2023-07" db="EMBL/GenBank/DDBJ databases">
        <title>Draft genome sequence of Agarivorans aestuarii strain ZMCS4, a CAZymes producing bacteria isolated from the marine brown algae Clodostephus spongiosus.</title>
        <authorList>
            <person name="Lorente B."/>
            <person name="Cabral C."/>
            <person name="Frias J."/>
            <person name="Faria J."/>
            <person name="Toubarro D."/>
        </authorList>
    </citation>
    <scope>NUCLEOTIDE SEQUENCE [LARGE SCALE GENOMIC DNA]</scope>
    <source>
        <strain evidence="8">ZMCS4</strain>
    </source>
</reference>
<comment type="catalytic activity">
    <reaction evidence="5">
        <text>L-methionyl-[protein] + a quinone + H2O = L-methionyl-(S)-S-oxide-[protein] + a quinol</text>
        <dbReference type="Rhea" id="RHEA:51292"/>
        <dbReference type="Rhea" id="RHEA-COMP:12313"/>
        <dbReference type="Rhea" id="RHEA-COMP:12315"/>
        <dbReference type="ChEBI" id="CHEBI:15377"/>
        <dbReference type="ChEBI" id="CHEBI:16044"/>
        <dbReference type="ChEBI" id="CHEBI:24646"/>
        <dbReference type="ChEBI" id="CHEBI:44120"/>
        <dbReference type="ChEBI" id="CHEBI:132124"/>
    </reaction>
</comment>
<evidence type="ECO:0000259" key="6">
    <source>
        <dbReference type="Pfam" id="PF00174"/>
    </source>
</evidence>
<dbReference type="SUPFAM" id="SSF56524">
    <property type="entry name" value="Oxidoreductase molybdopterin-binding domain"/>
    <property type="match status" value="1"/>
</dbReference>
<dbReference type="GO" id="GO:0016491">
    <property type="term" value="F:oxidoreductase activity"/>
    <property type="evidence" value="ECO:0007669"/>
    <property type="project" value="UniProtKB-KW"/>
</dbReference>
<comment type="similarity">
    <text evidence="5">Belongs to the MsrP family.</text>
</comment>
<feature type="binding site" evidence="5">
    <location>
        <position position="182"/>
    </location>
    <ligand>
        <name>Mo-molybdopterin</name>
        <dbReference type="ChEBI" id="CHEBI:71302"/>
    </ligand>
</feature>
<feature type="binding site" evidence="5">
    <location>
        <position position="239"/>
    </location>
    <ligand>
        <name>Mo-molybdopterin</name>
        <dbReference type="ChEBI" id="CHEBI:71302"/>
    </ligand>
</feature>
<dbReference type="Proteomes" id="UP001310248">
    <property type="component" value="Unassembled WGS sequence"/>
</dbReference>
<comment type="cofactor">
    <cofactor evidence="5">
        <name>Mo-molybdopterin</name>
        <dbReference type="ChEBI" id="CHEBI:71302"/>
    </cofactor>
    <text evidence="5">Binds 1 Mo-molybdopterin (Mo-MPT) cofactor per subunit.</text>
</comment>
<keyword evidence="3 5" id="KW-0732">Signal</keyword>
<dbReference type="NCBIfam" id="NF003767">
    <property type="entry name" value="PRK05363.1"/>
    <property type="match status" value="1"/>
</dbReference>
<keyword evidence="4 5" id="KW-0560">Oxidoreductase</keyword>
<evidence type="ECO:0000256" key="1">
    <source>
        <dbReference type="ARBA" id="ARBA00022505"/>
    </source>
</evidence>
<keyword evidence="8" id="KW-1185">Reference proteome</keyword>
<comment type="function">
    <text evidence="5">Part of the MsrPQ system that repairs oxidized periplasmic proteins containing methionine sulfoxide residues (Met-O), using respiratory chain electrons. Thus protects these proteins from oxidative-stress damage caused by reactive species of oxygen and chlorine generated by the host defense mechanisms. MsrPQ is essential for the maintenance of envelope integrity under bleach stress, rescuing a wide series of structurally unrelated periplasmic proteins from methionine oxidation. The catalytic subunit MsrP is non-stereospecific, being able to reduce both (R-) and (S-) diastereoisomers of methionine sulfoxide.</text>
</comment>
<dbReference type="Pfam" id="PF00174">
    <property type="entry name" value="Oxidored_molyb"/>
    <property type="match status" value="1"/>
</dbReference>
<dbReference type="PANTHER" id="PTHR43032">
    <property type="entry name" value="PROTEIN-METHIONINE-SULFOXIDE REDUCTASE"/>
    <property type="match status" value="1"/>
</dbReference>
<dbReference type="PANTHER" id="PTHR43032:SF3">
    <property type="entry name" value="PROTEIN-METHIONINE-SULFOXIDE REDUCTASE CATALYTIC SUBUNIT MSRP"/>
    <property type="match status" value="1"/>
</dbReference>
<evidence type="ECO:0000256" key="5">
    <source>
        <dbReference type="HAMAP-Rule" id="MF_01206"/>
    </source>
</evidence>
<evidence type="ECO:0000313" key="7">
    <source>
        <dbReference type="EMBL" id="MEE1672591.1"/>
    </source>
</evidence>
<dbReference type="RefSeq" id="WP_329774023.1">
    <property type="nucleotide sequence ID" value="NZ_JAYDYW010000004.1"/>
</dbReference>